<comment type="caution">
    <text evidence="1">The sequence shown here is derived from an EMBL/GenBank/DDBJ whole genome shotgun (WGS) entry which is preliminary data.</text>
</comment>
<evidence type="ECO:0000313" key="2">
    <source>
        <dbReference type="Proteomes" id="UP001060215"/>
    </source>
</evidence>
<accession>A0ACC0GHB5</accession>
<dbReference type="EMBL" id="CM045765">
    <property type="protein sequence ID" value="KAI8000244.1"/>
    <property type="molecule type" value="Genomic_DNA"/>
</dbReference>
<organism evidence="1 2">
    <name type="scientific">Camellia lanceoleosa</name>
    <dbReference type="NCBI Taxonomy" id="1840588"/>
    <lineage>
        <taxon>Eukaryota</taxon>
        <taxon>Viridiplantae</taxon>
        <taxon>Streptophyta</taxon>
        <taxon>Embryophyta</taxon>
        <taxon>Tracheophyta</taxon>
        <taxon>Spermatophyta</taxon>
        <taxon>Magnoliopsida</taxon>
        <taxon>eudicotyledons</taxon>
        <taxon>Gunneridae</taxon>
        <taxon>Pentapetalae</taxon>
        <taxon>asterids</taxon>
        <taxon>Ericales</taxon>
        <taxon>Theaceae</taxon>
        <taxon>Camellia</taxon>
    </lineage>
</organism>
<proteinExistence type="predicted"/>
<dbReference type="Proteomes" id="UP001060215">
    <property type="component" value="Chromosome 8"/>
</dbReference>
<keyword evidence="2" id="KW-1185">Reference proteome</keyword>
<protein>
    <submittedName>
        <fullName evidence="1">Vacuolar protein sorting-associated protein 26A</fullName>
    </submittedName>
</protein>
<name>A0ACC0GHB5_9ERIC</name>
<gene>
    <name evidence="1" type="ORF">LOK49_LG09G00845</name>
</gene>
<sequence length="79" mass="8978">MLGCWSPSAAVLFWCKASVQLPDASELSLWDDVPMFCCWTAVGLMFYCFDMLRYVLKVTISRGYSGSIVEYQDFDVISL</sequence>
<reference evidence="1 2" key="1">
    <citation type="journal article" date="2022" name="Plant J.">
        <title>Chromosome-level genome of Camellia lanceoleosa provides a valuable resource for understanding genome evolution and self-incompatibility.</title>
        <authorList>
            <person name="Gong W."/>
            <person name="Xiao S."/>
            <person name="Wang L."/>
            <person name="Liao Z."/>
            <person name="Chang Y."/>
            <person name="Mo W."/>
            <person name="Hu G."/>
            <person name="Li W."/>
            <person name="Zhao G."/>
            <person name="Zhu H."/>
            <person name="Hu X."/>
            <person name="Ji K."/>
            <person name="Xiang X."/>
            <person name="Song Q."/>
            <person name="Yuan D."/>
            <person name="Jin S."/>
            <person name="Zhang L."/>
        </authorList>
    </citation>
    <scope>NUCLEOTIDE SEQUENCE [LARGE SCALE GENOMIC DNA]</scope>
    <source>
        <strain evidence="1">SQ_2022a</strain>
    </source>
</reference>
<evidence type="ECO:0000313" key="1">
    <source>
        <dbReference type="EMBL" id="KAI8000244.1"/>
    </source>
</evidence>